<keyword evidence="3" id="KW-1185">Reference proteome</keyword>
<evidence type="ECO:0000259" key="1">
    <source>
        <dbReference type="SMART" id="SM00474"/>
    </source>
</evidence>
<dbReference type="InterPro" id="IPR002562">
    <property type="entry name" value="3'-5'_exonuclease_dom"/>
</dbReference>
<proteinExistence type="predicted"/>
<reference evidence="2 3" key="1">
    <citation type="submission" date="2022-07" db="EMBL/GenBank/DDBJ databases">
        <title>Genome-wide signatures of adaptation to extreme environments.</title>
        <authorList>
            <person name="Cho C.H."/>
            <person name="Yoon H.S."/>
        </authorList>
    </citation>
    <scope>NUCLEOTIDE SEQUENCE [LARGE SCALE GENOMIC DNA]</scope>
    <source>
        <strain evidence="2 3">108.79 E11</strain>
    </source>
</reference>
<evidence type="ECO:0000313" key="2">
    <source>
        <dbReference type="EMBL" id="KAK4528048.1"/>
    </source>
</evidence>
<dbReference type="GO" id="GO:0003676">
    <property type="term" value="F:nucleic acid binding"/>
    <property type="evidence" value="ECO:0007669"/>
    <property type="project" value="InterPro"/>
</dbReference>
<organism evidence="2 3">
    <name type="scientific">Galdieria yellowstonensis</name>
    <dbReference type="NCBI Taxonomy" id="3028027"/>
    <lineage>
        <taxon>Eukaryota</taxon>
        <taxon>Rhodophyta</taxon>
        <taxon>Bangiophyceae</taxon>
        <taxon>Galdieriales</taxon>
        <taxon>Galdieriaceae</taxon>
        <taxon>Galdieria</taxon>
    </lineage>
</organism>
<comment type="caution">
    <text evidence="2">The sequence shown here is derived from an EMBL/GenBank/DDBJ whole genome shotgun (WGS) entry which is preliminary data.</text>
</comment>
<name>A0AAV9IKU5_9RHOD</name>
<dbReference type="GO" id="GO:0006139">
    <property type="term" value="P:nucleobase-containing compound metabolic process"/>
    <property type="evidence" value="ECO:0007669"/>
    <property type="project" value="InterPro"/>
</dbReference>
<dbReference type="EMBL" id="JANCYU010000059">
    <property type="protein sequence ID" value="KAK4528048.1"/>
    <property type="molecule type" value="Genomic_DNA"/>
</dbReference>
<dbReference type="InterPro" id="IPR012337">
    <property type="entry name" value="RNaseH-like_sf"/>
</dbReference>
<sequence>MSSTIEDDFELVTQPERVPEVIAPLLADCEVLAVDCEGVSLSRDGKLCLLQVSTGTKTFIFDVCALGEQVFSCGLKEILESERIIKVFHDCRYDSDALWWLYGIRLRNVLDTQVAFRILREQQGYSKQLPVKFITLLRRFVNEKISPDILELKKSLKKRFSEDRNFWLRRPIPREALIYAAYDVKKLLEIASNILQSLSERNKKRVFSESEIYVKAYREDDEGALKARIEFGQILSSMQTKQHNSQQYNNIWDSFLFDKEAILRVFHYLENGD</sequence>
<dbReference type="Pfam" id="PF01612">
    <property type="entry name" value="DNA_pol_A_exo1"/>
    <property type="match status" value="1"/>
</dbReference>
<dbReference type="InterPro" id="IPR036397">
    <property type="entry name" value="RNaseH_sf"/>
</dbReference>
<dbReference type="Proteomes" id="UP001300502">
    <property type="component" value="Unassembled WGS sequence"/>
</dbReference>
<protein>
    <recommendedName>
        <fullName evidence="1">3'-5' exonuclease domain-containing protein</fullName>
    </recommendedName>
</protein>
<dbReference type="GO" id="GO:0008408">
    <property type="term" value="F:3'-5' exonuclease activity"/>
    <property type="evidence" value="ECO:0007669"/>
    <property type="project" value="InterPro"/>
</dbReference>
<dbReference type="AlphaFoldDB" id="A0AAV9IKU5"/>
<dbReference type="SUPFAM" id="SSF53098">
    <property type="entry name" value="Ribonuclease H-like"/>
    <property type="match status" value="1"/>
</dbReference>
<dbReference type="Gene3D" id="3.30.420.10">
    <property type="entry name" value="Ribonuclease H-like superfamily/Ribonuclease H"/>
    <property type="match status" value="1"/>
</dbReference>
<dbReference type="PANTHER" id="PTHR46814">
    <property type="entry name" value="EGALITARIAN, ISOFORM B"/>
    <property type="match status" value="1"/>
</dbReference>
<gene>
    <name evidence="2" type="ORF">GAYE_SCF48G5982</name>
</gene>
<feature type="domain" description="3'-5' exonuclease" evidence="1">
    <location>
        <begin position="9"/>
        <end position="199"/>
    </location>
</feature>
<dbReference type="PANTHER" id="PTHR46814:SF1">
    <property type="entry name" value="EGALITARIAN, ISOFORM B"/>
    <property type="match status" value="1"/>
</dbReference>
<evidence type="ECO:0000313" key="3">
    <source>
        <dbReference type="Proteomes" id="UP001300502"/>
    </source>
</evidence>
<accession>A0AAV9IKU5</accession>
<dbReference type="SMART" id="SM00474">
    <property type="entry name" value="35EXOc"/>
    <property type="match status" value="1"/>
</dbReference>